<reference evidence="1" key="1">
    <citation type="submission" date="2018-05" db="EMBL/GenBank/DDBJ databases">
        <authorList>
            <person name="Lanie J.A."/>
            <person name="Ng W.-L."/>
            <person name="Kazmierczak K.M."/>
            <person name="Andrzejewski T.M."/>
            <person name="Davidsen T.M."/>
            <person name="Wayne K.J."/>
            <person name="Tettelin H."/>
            <person name="Glass J.I."/>
            <person name="Rusch D."/>
            <person name="Podicherti R."/>
            <person name="Tsui H.-C.T."/>
            <person name="Winkler M.E."/>
        </authorList>
    </citation>
    <scope>NUCLEOTIDE SEQUENCE</scope>
</reference>
<dbReference type="Pfam" id="PF08883">
    <property type="entry name" value="DOPA_dioxygen"/>
    <property type="match status" value="1"/>
</dbReference>
<dbReference type="AlphaFoldDB" id="A0A382SJC2"/>
<dbReference type="EMBL" id="UINC01129585">
    <property type="protein sequence ID" value="SVD10070.1"/>
    <property type="molecule type" value="Genomic_DNA"/>
</dbReference>
<dbReference type="PANTHER" id="PTHR36423">
    <property type="entry name" value="AFR070WP"/>
    <property type="match status" value="1"/>
</dbReference>
<gene>
    <name evidence="1" type="ORF">METZ01_LOCUS362924</name>
</gene>
<name>A0A382SJC2_9ZZZZ</name>
<organism evidence="1">
    <name type="scientific">marine metagenome</name>
    <dbReference type="NCBI Taxonomy" id="408172"/>
    <lineage>
        <taxon>unclassified sequences</taxon>
        <taxon>metagenomes</taxon>
        <taxon>ecological metagenomes</taxon>
    </lineage>
</organism>
<protein>
    <recommendedName>
        <fullName evidence="2">4,5-dioxygenase</fullName>
    </recommendedName>
</protein>
<dbReference type="SUPFAM" id="SSF143410">
    <property type="entry name" value="DOPA-like"/>
    <property type="match status" value="1"/>
</dbReference>
<dbReference type="InterPro" id="IPR023389">
    <property type="entry name" value="DOPA-like_sf"/>
</dbReference>
<proteinExistence type="predicted"/>
<dbReference type="Gene3D" id="3.30.70.1240">
    <property type="entry name" value="DOPA-like domains"/>
    <property type="match status" value="1"/>
</dbReference>
<accession>A0A382SJC2</accession>
<evidence type="ECO:0008006" key="2">
    <source>
        <dbReference type="Google" id="ProtNLM"/>
    </source>
</evidence>
<evidence type="ECO:0000313" key="1">
    <source>
        <dbReference type="EMBL" id="SVD10070.1"/>
    </source>
</evidence>
<dbReference type="PANTHER" id="PTHR36423:SF2">
    <property type="entry name" value="AFR070WP"/>
    <property type="match status" value="1"/>
</dbReference>
<dbReference type="InterPro" id="IPR014980">
    <property type="entry name" value="DOPA_dioxygen"/>
</dbReference>
<dbReference type="PIRSF" id="PIRSF028139">
    <property type="entry name" value="DOPA-diox_rel_Mll2280"/>
    <property type="match status" value="1"/>
</dbReference>
<sequence>MMISIVRTYFEGEMEFPKGDSSKITGYHAHIYYDKESRETASRLRQAIWSKFDVRMGRFRDRPVGPHPQPMFQVEISPEIFPEIIPWLMYNREGLTVLIHPEAEDAYNDHAHFPLWMGKKLRLRLNWLQAGNRVA</sequence>